<proteinExistence type="predicted"/>
<organism evidence="2 3">
    <name type="scientific">Dorcoceras hygrometricum</name>
    <dbReference type="NCBI Taxonomy" id="472368"/>
    <lineage>
        <taxon>Eukaryota</taxon>
        <taxon>Viridiplantae</taxon>
        <taxon>Streptophyta</taxon>
        <taxon>Embryophyta</taxon>
        <taxon>Tracheophyta</taxon>
        <taxon>Spermatophyta</taxon>
        <taxon>Magnoliopsida</taxon>
        <taxon>eudicotyledons</taxon>
        <taxon>Gunneridae</taxon>
        <taxon>Pentapetalae</taxon>
        <taxon>asterids</taxon>
        <taxon>lamiids</taxon>
        <taxon>Lamiales</taxon>
        <taxon>Gesneriaceae</taxon>
        <taxon>Didymocarpoideae</taxon>
        <taxon>Trichosporeae</taxon>
        <taxon>Loxocarpinae</taxon>
        <taxon>Dorcoceras</taxon>
    </lineage>
</organism>
<accession>A0A2Z7CI30</accession>
<evidence type="ECO:0000313" key="2">
    <source>
        <dbReference type="EMBL" id="KZV46731.1"/>
    </source>
</evidence>
<dbReference type="AlphaFoldDB" id="A0A2Z7CI30"/>
<reference evidence="2 3" key="1">
    <citation type="journal article" date="2015" name="Proc. Natl. Acad. Sci. U.S.A.">
        <title>The resurrection genome of Boea hygrometrica: A blueprint for survival of dehydration.</title>
        <authorList>
            <person name="Xiao L."/>
            <person name="Yang G."/>
            <person name="Zhang L."/>
            <person name="Yang X."/>
            <person name="Zhao S."/>
            <person name="Ji Z."/>
            <person name="Zhou Q."/>
            <person name="Hu M."/>
            <person name="Wang Y."/>
            <person name="Chen M."/>
            <person name="Xu Y."/>
            <person name="Jin H."/>
            <person name="Xiao X."/>
            <person name="Hu G."/>
            <person name="Bao F."/>
            <person name="Hu Y."/>
            <person name="Wan P."/>
            <person name="Li L."/>
            <person name="Deng X."/>
            <person name="Kuang T."/>
            <person name="Xiang C."/>
            <person name="Zhu J.K."/>
            <person name="Oliver M.J."/>
            <person name="He Y."/>
        </authorList>
    </citation>
    <scope>NUCLEOTIDE SEQUENCE [LARGE SCALE GENOMIC DNA]</scope>
    <source>
        <strain evidence="3">cv. XS01</strain>
    </source>
</reference>
<evidence type="ECO:0000313" key="3">
    <source>
        <dbReference type="Proteomes" id="UP000250235"/>
    </source>
</evidence>
<feature type="compositionally biased region" description="Acidic residues" evidence="1">
    <location>
        <begin position="322"/>
        <end position="331"/>
    </location>
</feature>
<sequence>MASSLFVNTLQVDFASVLAMEHTGMVRMFKSLEDTELRGFLEGTTYVFENAVTEFFANAKVIAGTIVSIVCNRKLVITEDTFSATFKLPIEGMTSLGSIPKETIAEMRRRFSGTDIPFKTSSKKREMLFEYRLLHDIMAKYLCAKAGSFDIVTCEKFEFMVAIVSGLSVNCGRILFQRLLSMVQNPKKESQGYTVPVSMVMETLVKADLGTSIKLHSEKVLTSKSVQSYIKKNQDIAPEEETSKRAKDTASNTDVSMPHQEEPMIPESLTTAKEKGVKTSKKRKQMDGGQKKQSKKVSKLATQTVERQSDEDRRLVAPTNFDSEEVSESDS</sequence>
<keyword evidence="3" id="KW-1185">Reference proteome</keyword>
<feature type="region of interest" description="Disordered" evidence="1">
    <location>
        <begin position="232"/>
        <end position="331"/>
    </location>
</feature>
<name>A0A2Z7CI30_9LAMI</name>
<dbReference type="EMBL" id="KQ995394">
    <property type="protein sequence ID" value="KZV46731.1"/>
    <property type="molecule type" value="Genomic_DNA"/>
</dbReference>
<gene>
    <name evidence="2" type="ORF">F511_36517</name>
</gene>
<evidence type="ECO:0000256" key="1">
    <source>
        <dbReference type="SAM" id="MobiDB-lite"/>
    </source>
</evidence>
<dbReference type="Proteomes" id="UP000250235">
    <property type="component" value="Unassembled WGS sequence"/>
</dbReference>
<dbReference type="OrthoDB" id="1751168at2759"/>
<protein>
    <submittedName>
        <fullName evidence="2">Uncharacterized protein</fullName>
    </submittedName>
</protein>